<dbReference type="GO" id="GO:0016887">
    <property type="term" value="F:ATP hydrolysis activity"/>
    <property type="evidence" value="ECO:0007669"/>
    <property type="project" value="InterPro"/>
</dbReference>
<dbReference type="PANTHER" id="PTHR46411:SF4">
    <property type="entry name" value="AAA+ ATPASE DOMAIN-CONTAINING PROTEIN"/>
    <property type="match status" value="1"/>
</dbReference>
<comment type="caution">
    <text evidence="3">The sequence shown here is derived from an EMBL/GenBank/DDBJ whole genome shotgun (WGS) entry which is preliminary data.</text>
</comment>
<dbReference type="Pfam" id="PF22942">
    <property type="entry name" value="DUF7025"/>
    <property type="match status" value="1"/>
</dbReference>
<dbReference type="GO" id="GO:0005524">
    <property type="term" value="F:ATP binding"/>
    <property type="evidence" value="ECO:0007669"/>
    <property type="project" value="InterPro"/>
</dbReference>
<protein>
    <recommendedName>
        <fullName evidence="2">AAA+ ATPase domain-containing protein</fullName>
    </recommendedName>
</protein>
<dbReference type="CDD" id="cd19481">
    <property type="entry name" value="RecA-like_protease"/>
    <property type="match status" value="1"/>
</dbReference>
<proteinExistence type="predicted"/>
<dbReference type="Pfam" id="PF23232">
    <property type="entry name" value="AAA_lid_13"/>
    <property type="match status" value="1"/>
</dbReference>
<organism evidence="3 4">
    <name type="scientific">Heterodermia speciosa</name>
    <dbReference type="NCBI Taxonomy" id="116794"/>
    <lineage>
        <taxon>Eukaryota</taxon>
        <taxon>Fungi</taxon>
        <taxon>Dikarya</taxon>
        <taxon>Ascomycota</taxon>
        <taxon>Pezizomycotina</taxon>
        <taxon>Lecanoromycetes</taxon>
        <taxon>OSLEUM clade</taxon>
        <taxon>Lecanoromycetidae</taxon>
        <taxon>Caliciales</taxon>
        <taxon>Physciaceae</taxon>
        <taxon>Heterodermia</taxon>
    </lineage>
</organism>
<dbReference type="InterPro" id="IPR056599">
    <property type="entry name" value="AAA_lid_fung"/>
</dbReference>
<dbReference type="Proteomes" id="UP000664521">
    <property type="component" value="Unassembled WGS sequence"/>
</dbReference>
<dbReference type="InterPro" id="IPR003959">
    <property type="entry name" value="ATPase_AAA_core"/>
</dbReference>
<feature type="compositionally biased region" description="Basic and acidic residues" evidence="1">
    <location>
        <begin position="12"/>
        <end position="22"/>
    </location>
</feature>
<feature type="region of interest" description="Disordered" evidence="1">
    <location>
        <begin position="109"/>
        <end position="155"/>
    </location>
</feature>
<dbReference type="SMART" id="SM00382">
    <property type="entry name" value="AAA"/>
    <property type="match status" value="1"/>
</dbReference>
<gene>
    <name evidence="3" type="ORF">HETSPECPRED_009755</name>
</gene>
<evidence type="ECO:0000259" key="2">
    <source>
        <dbReference type="SMART" id="SM00382"/>
    </source>
</evidence>
<name>A0A8H3IYZ6_9LECA</name>
<evidence type="ECO:0000256" key="1">
    <source>
        <dbReference type="SAM" id="MobiDB-lite"/>
    </source>
</evidence>
<dbReference type="SUPFAM" id="SSF52540">
    <property type="entry name" value="P-loop containing nucleoside triphosphate hydrolases"/>
    <property type="match status" value="1"/>
</dbReference>
<dbReference type="InterPro" id="IPR027417">
    <property type="entry name" value="P-loop_NTPase"/>
</dbReference>
<keyword evidence="4" id="KW-1185">Reference proteome</keyword>
<evidence type="ECO:0000313" key="4">
    <source>
        <dbReference type="Proteomes" id="UP000664521"/>
    </source>
</evidence>
<dbReference type="AlphaFoldDB" id="A0A8H3IYZ6"/>
<dbReference type="OrthoDB" id="10042665at2759"/>
<reference evidence="3" key="1">
    <citation type="submission" date="2021-03" db="EMBL/GenBank/DDBJ databases">
        <authorList>
            <person name="Tagirdzhanova G."/>
        </authorList>
    </citation>
    <scope>NUCLEOTIDE SEQUENCE</scope>
</reference>
<evidence type="ECO:0000313" key="3">
    <source>
        <dbReference type="EMBL" id="CAF9935345.1"/>
    </source>
</evidence>
<dbReference type="InterPro" id="IPR054289">
    <property type="entry name" value="DUF7025"/>
</dbReference>
<feature type="region of interest" description="Disordered" evidence="1">
    <location>
        <begin position="1"/>
        <end position="37"/>
    </location>
</feature>
<dbReference type="InterPro" id="IPR003593">
    <property type="entry name" value="AAA+_ATPase"/>
</dbReference>
<feature type="domain" description="AAA+ ATPase" evidence="2">
    <location>
        <begin position="565"/>
        <end position="692"/>
    </location>
</feature>
<dbReference type="Gene3D" id="3.40.50.300">
    <property type="entry name" value="P-loop containing nucleotide triphosphate hydrolases"/>
    <property type="match status" value="1"/>
</dbReference>
<dbReference type="EMBL" id="CAJPDS010000082">
    <property type="protein sequence ID" value="CAF9935345.1"/>
    <property type="molecule type" value="Genomic_DNA"/>
</dbReference>
<dbReference type="Pfam" id="PF00004">
    <property type="entry name" value="AAA"/>
    <property type="match status" value="1"/>
</dbReference>
<dbReference type="PANTHER" id="PTHR46411">
    <property type="entry name" value="FAMILY ATPASE, PUTATIVE-RELATED"/>
    <property type="match status" value="1"/>
</dbReference>
<sequence>MDSEQLPTPESEEPKPVHREADGAATATNGQNMPPKEQVSILYKVKWEDIKDDSRTQEFVSEVPLGPLEVTTKRFDGTTLLENPPSSLPAIEIITDVEGDAPRITLVDESEEYSSDDSDRSSRSVPVPKYPRRHTRTKANYPDEPLTMAPLPDKAPPIRIRSSKKRYAPVAFKDITITAVMNTRIIINSEDLLKAIRGVRKYFPYDRLSGDSVTIYEPYPFLVHHLDELEDLQKQLGQEFDAIDMTGKHLNALLQFLKKSIGPRLESAKARLSRPVPVVTYDDLWILFKPGHDVYSDLGSIGDERANTSFSAGVIIETETVQPTRSERREGKTDFVRVSMWGLESNGVRISRDEMSRSIEPYEGERQVTSLPVFPSRFRDSEDGGETRRYMEERGERLYKLIHAQPRQMWYDGNFFSLSSSKKRKYRGAAIIDTSTAIANKDFHEDEDTRYGFFLKELTFRSEDSDMIDYTLETFPWASYHNMTVKDTPELPSKHHYFLVQPIVPGFALHDKTWRLFHIDDLTEMRAESNMETLIIDSGNRDIVEAICHAQSHPWKIDSVSSKGEGQVALLHGPPGVGKTYTVECIAQATGRPLIALTIGDLIDDEEKIESKLVNWFALAERWKAILLLDEADIFLERRATRDIQRNGIVSIFLRRMEYFRGLLFLTTNRVGQIDDAFLSRVTVVLQYDHLTDDTRKKIWAGFFKKLQQGSERKAGKGDDSEDNRKIEIDRYAESYILNDPEVKDLKWNGREIRNALQTAISLANYKAVKEGKATNLIVIDEAHFKSVVDMSKKFKVYMNSITGRDEAERAQGRFERANPRQSTLT</sequence>
<accession>A0A8H3IYZ6</accession>